<reference evidence="1" key="1">
    <citation type="journal article" date="2014" name="Front. Microbiol.">
        <title>High frequency of phylogenetically diverse reductive dehalogenase-homologous genes in deep subseafloor sedimentary metagenomes.</title>
        <authorList>
            <person name="Kawai M."/>
            <person name="Futagami T."/>
            <person name="Toyoda A."/>
            <person name="Takaki Y."/>
            <person name="Nishi S."/>
            <person name="Hori S."/>
            <person name="Arai W."/>
            <person name="Tsubouchi T."/>
            <person name="Morono Y."/>
            <person name="Uchiyama I."/>
            <person name="Ito T."/>
            <person name="Fujiyama A."/>
            <person name="Inagaki F."/>
            <person name="Takami H."/>
        </authorList>
    </citation>
    <scope>NUCLEOTIDE SEQUENCE</scope>
    <source>
        <strain evidence="1">Expedition CK06-06</strain>
    </source>
</reference>
<gene>
    <name evidence="1" type="ORF">S03H2_58066</name>
</gene>
<protein>
    <submittedName>
        <fullName evidence="1">Uncharacterized protein</fullName>
    </submittedName>
</protein>
<evidence type="ECO:0000313" key="1">
    <source>
        <dbReference type="EMBL" id="GAH86073.1"/>
    </source>
</evidence>
<name>X1KVT6_9ZZZZ</name>
<dbReference type="EMBL" id="BARU01037241">
    <property type="protein sequence ID" value="GAH86073.1"/>
    <property type="molecule type" value="Genomic_DNA"/>
</dbReference>
<sequence>MDIDDERIRQAVKRTEILRAPKQSLATFGTTNIYYYLVTEPVYSELVKNVTETVVREGRVIAEKPRIVTPYYLSRLEGFSSEARRYFEALIKAHGPNAPGLFYT</sequence>
<dbReference type="AlphaFoldDB" id="X1KVT6"/>
<comment type="caution">
    <text evidence="1">The sequence shown here is derived from an EMBL/GenBank/DDBJ whole genome shotgun (WGS) entry which is preliminary data.</text>
</comment>
<organism evidence="1">
    <name type="scientific">marine sediment metagenome</name>
    <dbReference type="NCBI Taxonomy" id="412755"/>
    <lineage>
        <taxon>unclassified sequences</taxon>
        <taxon>metagenomes</taxon>
        <taxon>ecological metagenomes</taxon>
    </lineage>
</organism>
<feature type="non-terminal residue" evidence="1">
    <location>
        <position position="104"/>
    </location>
</feature>
<proteinExistence type="predicted"/>
<accession>X1KVT6</accession>